<dbReference type="SUPFAM" id="SSF51445">
    <property type="entry name" value="(Trans)glycosidases"/>
    <property type="match status" value="1"/>
</dbReference>
<name>A0AA88QQ29_9ASTE</name>
<dbReference type="AlphaFoldDB" id="A0AA88QQ29"/>
<dbReference type="Proteomes" id="UP001187471">
    <property type="component" value="Unassembled WGS sequence"/>
</dbReference>
<keyword evidence="2" id="KW-1185">Reference proteome</keyword>
<proteinExistence type="predicted"/>
<evidence type="ECO:0000313" key="1">
    <source>
        <dbReference type="EMBL" id="KAK2974133.1"/>
    </source>
</evidence>
<comment type="caution">
    <text evidence="1">The sequence shown here is derived from an EMBL/GenBank/DDBJ whole genome shotgun (WGS) entry which is preliminary data.</text>
</comment>
<dbReference type="PANTHER" id="PTHR46476">
    <property type="entry name" value="CHITINASE 2-LIKE"/>
    <property type="match status" value="1"/>
</dbReference>
<reference evidence="1" key="1">
    <citation type="submission" date="2022-12" db="EMBL/GenBank/DDBJ databases">
        <title>Draft genome assemblies for two species of Escallonia (Escalloniales).</title>
        <authorList>
            <person name="Chanderbali A."/>
            <person name="Dervinis C."/>
            <person name="Anghel I."/>
            <person name="Soltis D."/>
            <person name="Soltis P."/>
            <person name="Zapata F."/>
        </authorList>
    </citation>
    <scope>NUCLEOTIDE SEQUENCE</scope>
    <source>
        <strain evidence="1">UCBG92.1500</strain>
        <tissue evidence="1">Leaf</tissue>
    </source>
</reference>
<evidence type="ECO:0000313" key="2">
    <source>
        <dbReference type="Proteomes" id="UP001187471"/>
    </source>
</evidence>
<dbReference type="InterPro" id="IPR017853">
    <property type="entry name" value="GH"/>
</dbReference>
<sequence>MAMHVQGYSARAKGLRQEDPQPPCLFLLADAESSRLFREYIGAESKNVRLKDVPINPAVDFHFILSFTTDYKNSSSPCPSKGEFSAYWDTENLALPQVFSVEAHHPNVKG</sequence>
<gene>
    <name evidence="1" type="ORF">RJ640_025482</name>
</gene>
<dbReference type="Gene3D" id="3.20.20.80">
    <property type="entry name" value="Glycosidases"/>
    <property type="match status" value="1"/>
</dbReference>
<protein>
    <submittedName>
        <fullName evidence="1">Uncharacterized protein</fullName>
    </submittedName>
</protein>
<dbReference type="EMBL" id="JAVXUO010002331">
    <property type="protein sequence ID" value="KAK2974133.1"/>
    <property type="molecule type" value="Genomic_DNA"/>
</dbReference>
<accession>A0AA88QQ29</accession>
<organism evidence="1 2">
    <name type="scientific">Escallonia rubra</name>
    <dbReference type="NCBI Taxonomy" id="112253"/>
    <lineage>
        <taxon>Eukaryota</taxon>
        <taxon>Viridiplantae</taxon>
        <taxon>Streptophyta</taxon>
        <taxon>Embryophyta</taxon>
        <taxon>Tracheophyta</taxon>
        <taxon>Spermatophyta</taxon>
        <taxon>Magnoliopsida</taxon>
        <taxon>eudicotyledons</taxon>
        <taxon>Gunneridae</taxon>
        <taxon>Pentapetalae</taxon>
        <taxon>asterids</taxon>
        <taxon>campanulids</taxon>
        <taxon>Escalloniales</taxon>
        <taxon>Escalloniaceae</taxon>
        <taxon>Escallonia</taxon>
    </lineage>
</organism>
<dbReference type="PANTHER" id="PTHR46476:SF3">
    <property type="entry name" value="CHITINASE 2-LIKE"/>
    <property type="match status" value="1"/>
</dbReference>